<keyword evidence="3" id="KW-0285">Flavoprotein</keyword>
<sequence>MDLSTRYLGLELGCPLVASASPLALDLGNLRRMEEAGAGAVVLPSIFQEDIENDIEEMERLVAESNPEASSYFPAGAATNVGPEGYLDLIRRARAAIDIPVIASLNGITRAGWIDYAKQIEQAGAHALELNIYYLPTDLSLDGAEVEQRTLDILVAVKQAVSIPVAVKLSPYFSSVGRMIQRLDQAGADGVVLFNRFYQPDIDLDDLSLLRDLKLSNRAEIRLPLLWIGAVAGRIQGSIGASSGVQTAAEVVKYLFAGADVVMTTSALLRHGISYLKVLKDGLIADLEARGAQSVGSIRGHLRRGATEDSIVYDRVNYIRILRAGERHD</sequence>
<comment type="cofactor">
    <cofactor evidence="1">
        <name>FMN</name>
        <dbReference type="ChEBI" id="CHEBI:58210"/>
    </cofactor>
</comment>
<dbReference type="NCBIfam" id="NF005741">
    <property type="entry name" value="PRK07565.1"/>
    <property type="match status" value="1"/>
</dbReference>
<dbReference type="InterPro" id="IPR005720">
    <property type="entry name" value="Dihydroorotate_DH_cat"/>
</dbReference>
<evidence type="ECO:0000256" key="6">
    <source>
        <dbReference type="ARBA" id="ARBA00023002"/>
    </source>
</evidence>
<comment type="pathway">
    <text evidence="2">Pyrimidine metabolism; UMP biosynthesis via de novo pathway.</text>
</comment>
<reference evidence="9" key="1">
    <citation type="journal article" date="2019" name="Int. J. Syst. Evol. Microbiol.">
        <title>The Global Catalogue of Microorganisms (GCM) 10K type strain sequencing project: providing services to taxonomists for standard genome sequencing and annotation.</title>
        <authorList>
            <consortium name="The Broad Institute Genomics Platform"/>
            <consortium name="The Broad Institute Genome Sequencing Center for Infectious Disease"/>
            <person name="Wu L."/>
            <person name="Ma J."/>
        </authorList>
    </citation>
    <scope>NUCLEOTIDE SEQUENCE [LARGE SCALE GENOMIC DNA]</scope>
    <source>
        <strain evidence="9">KCTC 15012</strain>
    </source>
</reference>
<dbReference type="InterPro" id="IPR013785">
    <property type="entry name" value="Aldolase_TIM"/>
</dbReference>
<keyword evidence="6" id="KW-0560">Oxidoreductase</keyword>
<evidence type="ECO:0000313" key="8">
    <source>
        <dbReference type="EMBL" id="MFD2233469.1"/>
    </source>
</evidence>
<feature type="domain" description="Dihydroorotate dehydrogenase catalytic" evidence="7">
    <location>
        <begin position="82"/>
        <end position="285"/>
    </location>
</feature>
<evidence type="ECO:0000313" key="9">
    <source>
        <dbReference type="Proteomes" id="UP001597296"/>
    </source>
</evidence>
<proteinExistence type="predicted"/>
<dbReference type="RefSeq" id="WP_377315242.1">
    <property type="nucleotide sequence ID" value="NZ_JBHUIY010000009.1"/>
</dbReference>
<dbReference type="Pfam" id="PF01180">
    <property type="entry name" value="DHO_dh"/>
    <property type="match status" value="1"/>
</dbReference>
<keyword evidence="9" id="KW-1185">Reference proteome</keyword>
<gene>
    <name evidence="8" type="ORF">ACFSNB_06600</name>
</gene>
<organism evidence="8 9">
    <name type="scientific">Phaeospirillum tilakii</name>
    <dbReference type="NCBI Taxonomy" id="741673"/>
    <lineage>
        <taxon>Bacteria</taxon>
        <taxon>Pseudomonadati</taxon>
        <taxon>Pseudomonadota</taxon>
        <taxon>Alphaproteobacteria</taxon>
        <taxon>Rhodospirillales</taxon>
        <taxon>Rhodospirillaceae</taxon>
        <taxon>Phaeospirillum</taxon>
    </lineage>
</organism>
<protein>
    <submittedName>
        <fullName evidence="8">Dihydroorotate dehydrogenase-like protein</fullName>
    </submittedName>
</protein>
<dbReference type="CDD" id="cd04739">
    <property type="entry name" value="DHOD_like"/>
    <property type="match status" value="1"/>
</dbReference>
<evidence type="ECO:0000256" key="5">
    <source>
        <dbReference type="ARBA" id="ARBA00022975"/>
    </source>
</evidence>
<keyword evidence="5" id="KW-0665">Pyrimidine biosynthesis</keyword>
<dbReference type="Gene3D" id="3.20.20.70">
    <property type="entry name" value="Aldolase class I"/>
    <property type="match status" value="1"/>
</dbReference>
<evidence type="ECO:0000256" key="2">
    <source>
        <dbReference type="ARBA" id="ARBA00004725"/>
    </source>
</evidence>
<accession>A0ABW5C834</accession>
<evidence type="ECO:0000256" key="4">
    <source>
        <dbReference type="ARBA" id="ARBA00022643"/>
    </source>
</evidence>
<comment type="caution">
    <text evidence="8">The sequence shown here is derived from an EMBL/GenBank/DDBJ whole genome shotgun (WGS) entry which is preliminary data.</text>
</comment>
<dbReference type="InterPro" id="IPR012135">
    <property type="entry name" value="Dihydroorotate_DH_1_2"/>
</dbReference>
<dbReference type="EMBL" id="JBHUIY010000009">
    <property type="protein sequence ID" value="MFD2233469.1"/>
    <property type="molecule type" value="Genomic_DNA"/>
</dbReference>
<dbReference type="PANTHER" id="PTHR48109">
    <property type="entry name" value="DIHYDROOROTATE DEHYDROGENASE (QUINONE), MITOCHONDRIAL-RELATED"/>
    <property type="match status" value="1"/>
</dbReference>
<evidence type="ECO:0000259" key="7">
    <source>
        <dbReference type="Pfam" id="PF01180"/>
    </source>
</evidence>
<evidence type="ECO:0000256" key="1">
    <source>
        <dbReference type="ARBA" id="ARBA00001917"/>
    </source>
</evidence>
<evidence type="ECO:0000256" key="3">
    <source>
        <dbReference type="ARBA" id="ARBA00022630"/>
    </source>
</evidence>
<dbReference type="PIRSF" id="PIRSF000164">
    <property type="entry name" value="DHO_oxidase"/>
    <property type="match status" value="1"/>
</dbReference>
<keyword evidence="4" id="KW-0288">FMN</keyword>
<dbReference type="PANTHER" id="PTHR48109:SF3">
    <property type="entry name" value="SLL0744 PROTEIN"/>
    <property type="match status" value="1"/>
</dbReference>
<name>A0ABW5C834_9PROT</name>
<dbReference type="SUPFAM" id="SSF51395">
    <property type="entry name" value="FMN-linked oxidoreductases"/>
    <property type="match status" value="1"/>
</dbReference>
<dbReference type="InterPro" id="IPR050074">
    <property type="entry name" value="DHO_dehydrogenase"/>
</dbReference>
<dbReference type="Proteomes" id="UP001597296">
    <property type="component" value="Unassembled WGS sequence"/>
</dbReference>